<dbReference type="PRINTS" id="PR00419">
    <property type="entry name" value="ADXRDTASE"/>
</dbReference>
<comment type="caution">
    <text evidence="11">The sequence shown here is derived from an EMBL/GenBank/DDBJ whole genome shotgun (WGS) entry which is preliminary data.</text>
</comment>
<keyword evidence="8" id="KW-0408">Iron</keyword>
<evidence type="ECO:0000313" key="11">
    <source>
        <dbReference type="EMBL" id="MFC5065580.1"/>
    </source>
</evidence>
<accession>A0ABV9YRN5</accession>
<evidence type="ECO:0000256" key="6">
    <source>
        <dbReference type="ARBA" id="ARBA00022723"/>
    </source>
</evidence>
<evidence type="ECO:0000256" key="4">
    <source>
        <dbReference type="ARBA" id="ARBA00022630"/>
    </source>
</evidence>
<evidence type="ECO:0000259" key="10">
    <source>
        <dbReference type="Pfam" id="PF00724"/>
    </source>
</evidence>
<comment type="similarity">
    <text evidence="3">In the N-terminal section; belongs to the NADH:flavin oxidoreductase/NADH oxidase family.</text>
</comment>
<comment type="cofactor">
    <cofactor evidence="2">
        <name>[4Fe-4S] cluster</name>
        <dbReference type="ChEBI" id="CHEBI:49883"/>
    </cofactor>
</comment>
<protein>
    <submittedName>
        <fullName evidence="11">NAD(P)-binding protein</fullName>
    </submittedName>
</protein>
<dbReference type="SUPFAM" id="SSF51395">
    <property type="entry name" value="FMN-linked oxidoreductases"/>
    <property type="match status" value="1"/>
</dbReference>
<keyword evidence="12" id="KW-1185">Reference proteome</keyword>
<organism evidence="11 12">
    <name type="scientific">Actinomycetospora atypica</name>
    <dbReference type="NCBI Taxonomy" id="1290095"/>
    <lineage>
        <taxon>Bacteria</taxon>
        <taxon>Bacillati</taxon>
        <taxon>Actinomycetota</taxon>
        <taxon>Actinomycetes</taxon>
        <taxon>Pseudonocardiales</taxon>
        <taxon>Pseudonocardiaceae</taxon>
        <taxon>Actinomycetospora</taxon>
    </lineage>
</organism>
<comment type="cofactor">
    <cofactor evidence="1">
        <name>FMN</name>
        <dbReference type="ChEBI" id="CHEBI:58210"/>
    </cofactor>
</comment>
<reference evidence="12" key="1">
    <citation type="journal article" date="2019" name="Int. J. Syst. Evol. Microbiol.">
        <title>The Global Catalogue of Microorganisms (GCM) 10K type strain sequencing project: providing services to taxonomists for standard genome sequencing and annotation.</title>
        <authorList>
            <consortium name="The Broad Institute Genomics Platform"/>
            <consortium name="The Broad Institute Genome Sequencing Center for Infectious Disease"/>
            <person name="Wu L."/>
            <person name="Ma J."/>
        </authorList>
    </citation>
    <scope>NUCLEOTIDE SEQUENCE [LARGE SCALE GENOMIC DNA]</scope>
    <source>
        <strain evidence="12">CGMCC 4.7093</strain>
    </source>
</reference>
<dbReference type="SUPFAM" id="SSF51905">
    <property type="entry name" value="FAD/NAD(P)-binding domain"/>
    <property type="match status" value="1"/>
</dbReference>
<dbReference type="SUPFAM" id="SSF51971">
    <property type="entry name" value="Nucleotide-binding domain"/>
    <property type="match status" value="1"/>
</dbReference>
<dbReference type="Pfam" id="PF00724">
    <property type="entry name" value="Oxidored_FMN"/>
    <property type="match status" value="1"/>
</dbReference>
<dbReference type="RefSeq" id="WP_378038908.1">
    <property type="nucleotide sequence ID" value="NZ_JBHSIV010000040.1"/>
</dbReference>
<dbReference type="Gene3D" id="3.50.50.60">
    <property type="entry name" value="FAD/NAD(P)-binding domain"/>
    <property type="match status" value="1"/>
</dbReference>
<dbReference type="InterPro" id="IPR013785">
    <property type="entry name" value="Aldolase_TIM"/>
</dbReference>
<dbReference type="InterPro" id="IPR051793">
    <property type="entry name" value="NADH:flavin_oxidoreductase"/>
</dbReference>
<dbReference type="Gene3D" id="3.40.50.720">
    <property type="entry name" value="NAD(P)-binding Rossmann-like Domain"/>
    <property type="match status" value="1"/>
</dbReference>
<evidence type="ECO:0000256" key="2">
    <source>
        <dbReference type="ARBA" id="ARBA00001966"/>
    </source>
</evidence>
<dbReference type="InterPro" id="IPR001155">
    <property type="entry name" value="OxRdtase_FMN_N"/>
</dbReference>
<dbReference type="EMBL" id="JBHSIV010000040">
    <property type="protein sequence ID" value="MFC5065580.1"/>
    <property type="molecule type" value="Genomic_DNA"/>
</dbReference>
<dbReference type="PANTHER" id="PTHR42917:SF2">
    <property type="entry name" value="2,4-DIENOYL-COA REDUCTASE [(2E)-ENOYL-COA-PRODUCING]"/>
    <property type="match status" value="1"/>
</dbReference>
<keyword evidence="6" id="KW-0479">Metal-binding</keyword>
<name>A0ABV9YRN5_9PSEU</name>
<feature type="domain" description="NADH:flavin oxidoreductase/NADH oxidase N-terminal" evidence="10">
    <location>
        <begin position="4"/>
        <end position="323"/>
    </location>
</feature>
<dbReference type="PANTHER" id="PTHR42917">
    <property type="entry name" value="2,4-DIENOYL-COA REDUCTASE"/>
    <property type="match status" value="1"/>
</dbReference>
<sequence length="631" mass="64242">MLTDPTVLGGRTLPSRVLFGPHVTNLATSRSFGPGDVEHLRARAAGGAGIVVTEIASVTPGDRPHEYAPLAPTCVDGWAAIAAACAPHGTLVLAGLGHAGSQSTSRELLRAPSAVPDPATRTVPRPLSVAEIGGLVGAFATSARAAVDAGCGGVEVNAGQHSLLRQFCSGLTNHRGDAYGEDRALLLVEVLTAVRAAVPEAWVGLRLTVDELAPWAGITLPEALTTVERVADLVDHVVPVRGSAMSVGATRPDGHTAPGFLAAECANVRAAVDGRAAVVLAGSVVDPRQAERALTDGTADLVEMTRAQLADPGLVGKVRAGRAPRPCVLTNQECRARDVRNPRVGCTVEPDVGEPDVGEPDVGEPDVGEPAVAAAVVTSSVSMAAVRTPEVTVLGAGPAGLEAARTLALGGRAVRLVERAAEPGGLLRAIATLPGRERFALLADHLVDEVLRLGVSVQLGALPDDAPGPVLVATGGRDADRAGLPIAAVVQGLALPEGPVVIDDPLGDGAAVALAEHLAPHRPVALVTGDPVAGKLLARTGDLVDANVRLQRAGVERVLEHRVVAVHADHVVAQDVVTGVRRTVAGTLVDAGPRLPGSATGTRLGDALAPRTVADAIREGRRAARELLRAG</sequence>
<evidence type="ECO:0000256" key="3">
    <source>
        <dbReference type="ARBA" id="ARBA00011048"/>
    </source>
</evidence>
<proteinExistence type="inferred from homology"/>
<dbReference type="Pfam" id="PF13450">
    <property type="entry name" value="NAD_binding_8"/>
    <property type="match status" value="1"/>
</dbReference>
<keyword evidence="7" id="KW-0560">Oxidoreductase</keyword>
<evidence type="ECO:0000256" key="8">
    <source>
        <dbReference type="ARBA" id="ARBA00023004"/>
    </source>
</evidence>
<dbReference type="InterPro" id="IPR036188">
    <property type="entry name" value="FAD/NAD-bd_sf"/>
</dbReference>
<keyword evidence="5" id="KW-0288">FMN</keyword>
<evidence type="ECO:0000256" key="5">
    <source>
        <dbReference type="ARBA" id="ARBA00022643"/>
    </source>
</evidence>
<dbReference type="Proteomes" id="UP001595947">
    <property type="component" value="Unassembled WGS sequence"/>
</dbReference>
<evidence type="ECO:0000256" key="1">
    <source>
        <dbReference type="ARBA" id="ARBA00001917"/>
    </source>
</evidence>
<dbReference type="Gene3D" id="3.20.20.70">
    <property type="entry name" value="Aldolase class I"/>
    <property type="match status" value="1"/>
</dbReference>
<gene>
    <name evidence="11" type="ORF">ACFPBZ_25410</name>
</gene>
<keyword evidence="4" id="KW-0285">Flavoprotein</keyword>
<evidence type="ECO:0000256" key="7">
    <source>
        <dbReference type="ARBA" id="ARBA00023002"/>
    </source>
</evidence>
<keyword evidence="9" id="KW-0411">Iron-sulfur</keyword>
<evidence type="ECO:0000256" key="9">
    <source>
        <dbReference type="ARBA" id="ARBA00023014"/>
    </source>
</evidence>
<evidence type="ECO:0000313" key="12">
    <source>
        <dbReference type="Proteomes" id="UP001595947"/>
    </source>
</evidence>